<dbReference type="SUPFAM" id="SSF53098">
    <property type="entry name" value="Ribonuclease H-like"/>
    <property type="match status" value="1"/>
</dbReference>
<dbReference type="InterPro" id="IPR001584">
    <property type="entry name" value="Integrase_cat-core"/>
</dbReference>
<organism evidence="4 5">
    <name type="scientific">Austropuccinia psidii MF-1</name>
    <dbReference type="NCBI Taxonomy" id="1389203"/>
    <lineage>
        <taxon>Eukaryota</taxon>
        <taxon>Fungi</taxon>
        <taxon>Dikarya</taxon>
        <taxon>Basidiomycota</taxon>
        <taxon>Pucciniomycotina</taxon>
        <taxon>Pucciniomycetes</taxon>
        <taxon>Pucciniales</taxon>
        <taxon>Sphaerophragmiaceae</taxon>
        <taxon>Austropuccinia</taxon>
    </lineage>
</organism>
<dbReference type="GO" id="GO:0005634">
    <property type="term" value="C:nucleus"/>
    <property type="evidence" value="ECO:0007669"/>
    <property type="project" value="UniProtKB-ARBA"/>
</dbReference>
<dbReference type="InterPro" id="IPR036397">
    <property type="entry name" value="RNaseH_sf"/>
</dbReference>
<dbReference type="PANTHER" id="PTHR37984">
    <property type="entry name" value="PROTEIN CBG26694"/>
    <property type="match status" value="1"/>
</dbReference>
<keyword evidence="5" id="KW-1185">Reference proteome</keyword>
<evidence type="ECO:0000259" key="3">
    <source>
        <dbReference type="PROSITE" id="PS50994"/>
    </source>
</evidence>
<evidence type="ECO:0000313" key="4">
    <source>
        <dbReference type="EMBL" id="MBW0483723.1"/>
    </source>
</evidence>
<evidence type="ECO:0000256" key="1">
    <source>
        <dbReference type="ARBA" id="ARBA00022884"/>
    </source>
</evidence>
<gene>
    <name evidence="4" type="ORF">O181_023438</name>
</gene>
<dbReference type="InterPro" id="IPR023780">
    <property type="entry name" value="Chromo_domain"/>
</dbReference>
<comment type="caution">
    <text evidence="4">The sequence shown here is derived from an EMBL/GenBank/DDBJ whole genome shotgun (WGS) entry which is preliminary data.</text>
</comment>
<evidence type="ECO:0000259" key="2">
    <source>
        <dbReference type="PROSITE" id="PS50013"/>
    </source>
</evidence>
<dbReference type="SUPFAM" id="SSF54160">
    <property type="entry name" value="Chromo domain-like"/>
    <property type="match status" value="1"/>
</dbReference>
<proteinExistence type="predicted"/>
<dbReference type="AlphaFoldDB" id="A0A9Q3CH25"/>
<feature type="domain" description="Integrase catalytic" evidence="3">
    <location>
        <begin position="31"/>
        <end position="193"/>
    </location>
</feature>
<dbReference type="Pfam" id="PF00385">
    <property type="entry name" value="Chromo"/>
    <property type="match status" value="1"/>
</dbReference>
<dbReference type="Pfam" id="PF24626">
    <property type="entry name" value="SH3_Tf2-1"/>
    <property type="match status" value="1"/>
</dbReference>
<dbReference type="EMBL" id="AVOT02007354">
    <property type="protein sequence ID" value="MBW0483723.1"/>
    <property type="molecule type" value="Genomic_DNA"/>
</dbReference>
<dbReference type="InterPro" id="IPR016197">
    <property type="entry name" value="Chromo-like_dom_sf"/>
</dbReference>
<dbReference type="InterPro" id="IPR056924">
    <property type="entry name" value="SH3_Tf2-1"/>
</dbReference>
<accession>A0A9Q3CH25</accession>
<dbReference type="CDD" id="cd00024">
    <property type="entry name" value="CD_CSD"/>
    <property type="match status" value="1"/>
</dbReference>
<sequence length="381" mass="43833">MNQFIKDYVSSCQKCSRNRNIHHKKLGLLNPLQIPSGHWNSLSMDFITQLPLSNNFDSILVVVDRFSKIAIFIAAYEAITSLELAQIFISHIFSKHGLPVSIFIDKGSLFVSSFWTNLCQKLEIATYLSTAFHLKTDGQTERVNQTLEQYLWMYVSYHQDDWHTWLPLAEFANNNAEHSSTKQSPCFTIYGRNPSFDSIHISQDSPAGKLSTKTPISIAICQRIIRFRNKEIQEVWLASKSIETTRPTKNLSERCLGPFEVIKKIGSHAYHLNLPQQWKSVHPVFHVSLLEPVKRSSIPNRHQLPPPPVLVEEQEEWEVAQFLDSKLKRGNLWYPVEWKGFSEDPERTTWEPASNLTNLPDLVEDFNSLYPDKPGPNTSRV</sequence>
<dbReference type="OrthoDB" id="2505288at2759"/>
<dbReference type="GO" id="GO:0006338">
    <property type="term" value="P:chromatin remodeling"/>
    <property type="evidence" value="ECO:0007669"/>
    <property type="project" value="UniProtKB-ARBA"/>
</dbReference>
<evidence type="ECO:0008006" key="6">
    <source>
        <dbReference type="Google" id="ProtNLM"/>
    </source>
</evidence>
<reference evidence="4" key="1">
    <citation type="submission" date="2021-03" db="EMBL/GenBank/DDBJ databases">
        <title>Draft genome sequence of rust myrtle Austropuccinia psidii MF-1, a brazilian biotype.</title>
        <authorList>
            <person name="Quecine M.C."/>
            <person name="Pachon D.M.R."/>
            <person name="Bonatelli M.L."/>
            <person name="Correr F.H."/>
            <person name="Franceschini L.M."/>
            <person name="Leite T.F."/>
            <person name="Margarido G.R.A."/>
            <person name="Almeida C.A."/>
            <person name="Ferrarezi J.A."/>
            <person name="Labate C.A."/>
        </authorList>
    </citation>
    <scope>NUCLEOTIDE SEQUENCE</scope>
    <source>
        <strain evidence="4">MF-1</strain>
    </source>
</reference>
<dbReference type="PROSITE" id="PS50994">
    <property type="entry name" value="INTEGRASE"/>
    <property type="match status" value="1"/>
</dbReference>
<dbReference type="GO" id="GO:0003723">
    <property type="term" value="F:RNA binding"/>
    <property type="evidence" value="ECO:0007669"/>
    <property type="project" value="UniProtKB-KW"/>
</dbReference>
<protein>
    <recommendedName>
        <fullName evidence="6">Integrase catalytic domain-containing protein</fullName>
    </recommendedName>
</protein>
<dbReference type="PROSITE" id="PS50013">
    <property type="entry name" value="CHROMO_2"/>
    <property type="match status" value="1"/>
</dbReference>
<dbReference type="GO" id="GO:0015074">
    <property type="term" value="P:DNA integration"/>
    <property type="evidence" value="ECO:0007669"/>
    <property type="project" value="InterPro"/>
</dbReference>
<name>A0A9Q3CH25_9BASI</name>
<dbReference type="Gene3D" id="2.40.50.40">
    <property type="match status" value="1"/>
</dbReference>
<dbReference type="InterPro" id="IPR012337">
    <property type="entry name" value="RNaseH-like_sf"/>
</dbReference>
<keyword evidence="1" id="KW-0694">RNA-binding</keyword>
<evidence type="ECO:0000313" key="5">
    <source>
        <dbReference type="Proteomes" id="UP000765509"/>
    </source>
</evidence>
<dbReference type="InterPro" id="IPR000953">
    <property type="entry name" value="Chromo/chromo_shadow_dom"/>
</dbReference>
<dbReference type="Proteomes" id="UP000765509">
    <property type="component" value="Unassembled WGS sequence"/>
</dbReference>
<dbReference type="Gene3D" id="3.30.420.10">
    <property type="entry name" value="Ribonuclease H-like superfamily/Ribonuclease H"/>
    <property type="match status" value="1"/>
</dbReference>
<dbReference type="InterPro" id="IPR050951">
    <property type="entry name" value="Retrovirus_Pol_polyprotein"/>
</dbReference>
<feature type="domain" description="Chromo" evidence="2">
    <location>
        <begin position="317"/>
        <end position="378"/>
    </location>
</feature>
<dbReference type="PANTHER" id="PTHR37984:SF15">
    <property type="entry name" value="INTEGRASE CATALYTIC DOMAIN-CONTAINING PROTEIN"/>
    <property type="match status" value="1"/>
</dbReference>